<dbReference type="Pfam" id="PF23598">
    <property type="entry name" value="LRR_14"/>
    <property type="match status" value="1"/>
</dbReference>
<dbReference type="SMART" id="SM00369">
    <property type="entry name" value="LRR_TYP"/>
    <property type="match status" value="4"/>
</dbReference>
<organism evidence="4">
    <name type="scientific">marine sediment metagenome</name>
    <dbReference type="NCBI Taxonomy" id="412755"/>
    <lineage>
        <taxon>unclassified sequences</taxon>
        <taxon>metagenomes</taxon>
        <taxon>ecological metagenomes</taxon>
    </lineage>
</organism>
<dbReference type="SUPFAM" id="SSF52075">
    <property type="entry name" value="Outer arm dynein light chain 1"/>
    <property type="match status" value="1"/>
</dbReference>
<evidence type="ECO:0000259" key="3">
    <source>
        <dbReference type="Pfam" id="PF23598"/>
    </source>
</evidence>
<dbReference type="InterPro" id="IPR001611">
    <property type="entry name" value="Leu-rich_rpt"/>
</dbReference>
<dbReference type="AlphaFoldDB" id="A0A0F9SL89"/>
<comment type="caution">
    <text evidence="4">The sequence shown here is derived from an EMBL/GenBank/DDBJ whole genome shotgun (WGS) entry which is preliminary data.</text>
</comment>
<proteinExistence type="predicted"/>
<dbReference type="InterPro" id="IPR032675">
    <property type="entry name" value="LRR_dom_sf"/>
</dbReference>
<dbReference type="InterPro" id="IPR055414">
    <property type="entry name" value="LRR_R13L4/SHOC2-like"/>
</dbReference>
<dbReference type="PANTHER" id="PTHR48051:SF36">
    <property type="entry name" value="CASPASE FAMILY P20 DOMAIN-CONTAINING PROTEIN"/>
    <property type="match status" value="1"/>
</dbReference>
<name>A0A0F9SL89_9ZZZZ</name>
<evidence type="ECO:0000256" key="2">
    <source>
        <dbReference type="ARBA" id="ARBA00022737"/>
    </source>
</evidence>
<accession>A0A0F9SL89</accession>
<keyword evidence="1" id="KW-0433">Leucine-rich repeat</keyword>
<dbReference type="EMBL" id="LAZR01000419">
    <property type="protein sequence ID" value="KKN69750.1"/>
    <property type="molecule type" value="Genomic_DNA"/>
</dbReference>
<evidence type="ECO:0000313" key="4">
    <source>
        <dbReference type="EMBL" id="KKN69750.1"/>
    </source>
</evidence>
<dbReference type="InterPro" id="IPR003591">
    <property type="entry name" value="Leu-rich_rpt_typical-subtyp"/>
</dbReference>
<dbReference type="PROSITE" id="PS51450">
    <property type="entry name" value="LRR"/>
    <property type="match status" value="2"/>
</dbReference>
<evidence type="ECO:0000256" key="1">
    <source>
        <dbReference type="ARBA" id="ARBA00022614"/>
    </source>
</evidence>
<protein>
    <recommendedName>
        <fullName evidence="3">Disease resistance R13L4/SHOC-2-like LRR domain-containing protein</fullName>
    </recommendedName>
</protein>
<dbReference type="SMART" id="SM00365">
    <property type="entry name" value="LRR_SD22"/>
    <property type="match status" value="3"/>
</dbReference>
<reference evidence="4" key="1">
    <citation type="journal article" date="2015" name="Nature">
        <title>Complex archaea that bridge the gap between prokaryotes and eukaryotes.</title>
        <authorList>
            <person name="Spang A."/>
            <person name="Saw J.H."/>
            <person name="Jorgensen S.L."/>
            <person name="Zaremba-Niedzwiedzka K."/>
            <person name="Martijn J."/>
            <person name="Lind A.E."/>
            <person name="van Eijk R."/>
            <person name="Schleper C."/>
            <person name="Guy L."/>
            <person name="Ettema T.J."/>
        </authorList>
    </citation>
    <scope>NUCLEOTIDE SEQUENCE</scope>
</reference>
<keyword evidence="2" id="KW-0677">Repeat</keyword>
<dbReference type="InterPro" id="IPR050216">
    <property type="entry name" value="LRR_domain-containing"/>
</dbReference>
<sequence>MAILSPTIIAGDLQQDIEDRIVDICGVEFHDYLHDDRILTQEIFEQHFEEILEFIESRNNYIYYQVLGYFILKTGATLPSYLRDTIDESTNWEYDKEQRWPNHWLNLRRFYLNDLRKKIRAHKSGVKTNLFNLKISSDDELSTLCIGLDSLLTNDLIGRHKEVTHVNLDYQGLKEFPTMVFRFENLTKLSIENNQIITIPSEINQLRNLQELYLGFNKIESIPETISHLRKLKILFLARNNLETLPDSIGGLESLKEIFLFDNLIWKLPESFLKLKGKCFVNLENNRLKNNPFAIDWDSMMPDLDSK</sequence>
<gene>
    <name evidence="4" type="ORF">LCGC14_0437790</name>
</gene>
<dbReference type="GO" id="GO:0005737">
    <property type="term" value="C:cytoplasm"/>
    <property type="evidence" value="ECO:0007669"/>
    <property type="project" value="TreeGrafter"/>
</dbReference>
<dbReference type="PANTHER" id="PTHR48051">
    <property type="match status" value="1"/>
</dbReference>
<dbReference type="Gene3D" id="3.80.10.10">
    <property type="entry name" value="Ribonuclease Inhibitor"/>
    <property type="match status" value="1"/>
</dbReference>
<feature type="domain" description="Disease resistance R13L4/SHOC-2-like LRR" evidence="3">
    <location>
        <begin position="188"/>
        <end position="260"/>
    </location>
</feature>